<sequence>MKVLLSSGYLLIRGGASFFLVARSPETFALPIETTDAEVFQGVHRGDLIVVSAPEGGDPEQARMLCELVRTYRQPLVVLPKGHPGSARLRMVLSVASSIMPRTDIERGTHPEQNVICSSGALSGLGMTAEGDSVRLSGFDPSRMTYGIFPPGSLPVE</sequence>
<keyword evidence="2" id="KW-1185">Reference proteome</keyword>
<organism evidence="1 2">
    <name type="scientific">Methanogenium marinum</name>
    <dbReference type="NCBI Taxonomy" id="348610"/>
    <lineage>
        <taxon>Archaea</taxon>
        <taxon>Methanobacteriati</taxon>
        <taxon>Methanobacteriota</taxon>
        <taxon>Stenosarchaea group</taxon>
        <taxon>Methanomicrobia</taxon>
        <taxon>Methanomicrobiales</taxon>
        <taxon>Methanomicrobiaceae</taxon>
        <taxon>Methanogenium</taxon>
    </lineage>
</organism>
<dbReference type="RefSeq" id="WP_274924842.1">
    <property type="nucleotide sequence ID" value="NZ_JAKELO010000002.1"/>
</dbReference>
<comment type="caution">
    <text evidence="1">The sequence shown here is derived from an EMBL/GenBank/DDBJ whole genome shotgun (WGS) entry which is preliminary data.</text>
</comment>
<evidence type="ECO:0000313" key="1">
    <source>
        <dbReference type="EMBL" id="MDE4908207.1"/>
    </source>
</evidence>
<name>A0A9Q4KSY6_9EURY</name>
<evidence type="ECO:0000313" key="2">
    <source>
        <dbReference type="Proteomes" id="UP001143747"/>
    </source>
</evidence>
<dbReference type="Proteomes" id="UP001143747">
    <property type="component" value="Unassembled WGS sequence"/>
</dbReference>
<accession>A0A9Q4KSY6</accession>
<dbReference type="EMBL" id="JAKELO010000002">
    <property type="protein sequence ID" value="MDE4908207.1"/>
    <property type="molecule type" value="Genomic_DNA"/>
</dbReference>
<proteinExistence type="predicted"/>
<gene>
    <name evidence="1" type="ORF">L0665_06240</name>
</gene>
<dbReference type="AlphaFoldDB" id="A0A9Q4KSY6"/>
<protein>
    <submittedName>
        <fullName evidence="1">Uncharacterized protein</fullName>
    </submittedName>
</protein>
<reference evidence="1" key="1">
    <citation type="submission" date="2022-01" db="EMBL/GenBank/DDBJ databases">
        <title>Draft genome of Methanogenium marinum DSM 15558.</title>
        <authorList>
            <person name="Chen S.-C."/>
            <person name="You Y.-T."/>
        </authorList>
    </citation>
    <scope>NUCLEOTIDE SEQUENCE</scope>
    <source>
        <strain evidence="1">DSM 15558</strain>
    </source>
</reference>